<reference evidence="2 3" key="1">
    <citation type="submission" date="2024-01" db="EMBL/GenBank/DDBJ databases">
        <title>The genomes of 5 underutilized Papilionoideae crops provide insights into root nodulation and disease resistanc.</title>
        <authorList>
            <person name="Jiang F."/>
        </authorList>
    </citation>
    <scope>NUCLEOTIDE SEQUENCE [LARGE SCALE GENOMIC DNA]</scope>
    <source>
        <strain evidence="2">JINMINGXINNONG_FW02</strain>
        <tissue evidence="2">Leaves</tissue>
    </source>
</reference>
<accession>A0AAN9M647</accession>
<protein>
    <submittedName>
        <fullName evidence="2">Uncharacterized protein</fullName>
    </submittedName>
</protein>
<comment type="caution">
    <text evidence="2">The sequence shown here is derived from an EMBL/GenBank/DDBJ whole genome shotgun (WGS) entry which is preliminary data.</text>
</comment>
<proteinExistence type="predicted"/>
<evidence type="ECO:0000256" key="1">
    <source>
        <dbReference type="SAM" id="MobiDB-lite"/>
    </source>
</evidence>
<keyword evidence="3" id="KW-1185">Reference proteome</keyword>
<dbReference type="EMBL" id="JAYMYR010000008">
    <property type="protein sequence ID" value="KAK7345968.1"/>
    <property type="molecule type" value="Genomic_DNA"/>
</dbReference>
<gene>
    <name evidence="2" type="ORF">VNO80_20481</name>
</gene>
<dbReference type="Proteomes" id="UP001374584">
    <property type="component" value="Unassembled WGS sequence"/>
</dbReference>
<organism evidence="2 3">
    <name type="scientific">Phaseolus coccineus</name>
    <name type="common">Scarlet runner bean</name>
    <name type="synonym">Phaseolus multiflorus</name>
    <dbReference type="NCBI Taxonomy" id="3886"/>
    <lineage>
        <taxon>Eukaryota</taxon>
        <taxon>Viridiplantae</taxon>
        <taxon>Streptophyta</taxon>
        <taxon>Embryophyta</taxon>
        <taxon>Tracheophyta</taxon>
        <taxon>Spermatophyta</taxon>
        <taxon>Magnoliopsida</taxon>
        <taxon>eudicotyledons</taxon>
        <taxon>Gunneridae</taxon>
        <taxon>Pentapetalae</taxon>
        <taxon>rosids</taxon>
        <taxon>fabids</taxon>
        <taxon>Fabales</taxon>
        <taxon>Fabaceae</taxon>
        <taxon>Papilionoideae</taxon>
        <taxon>50 kb inversion clade</taxon>
        <taxon>NPAAA clade</taxon>
        <taxon>indigoferoid/millettioid clade</taxon>
        <taxon>Phaseoleae</taxon>
        <taxon>Phaseolus</taxon>
    </lineage>
</organism>
<evidence type="ECO:0000313" key="2">
    <source>
        <dbReference type="EMBL" id="KAK7345968.1"/>
    </source>
</evidence>
<feature type="region of interest" description="Disordered" evidence="1">
    <location>
        <begin position="49"/>
        <end position="70"/>
    </location>
</feature>
<dbReference type="AlphaFoldDB" id="A0AAN9M647"/>
<evidence type="ECO:0000313" key="3">
    <source>
        <dbReference type="Proteomes" id="UP001374584"/>
    </source>
</evidence>
<name>A0AAN9M647_PHACN</name>
<sequence>MQHHVLLGHMIKIQFEMLLLQFAGVLLPCCAMARSRNKRRWVDPTVPENISRRSRTPRTRIAQRETRGPGARLQATESVARVVVVGSRIRSVLERKKNWWDRVSERTYPMLKNCSHITLHRFPAKTNCAF</sequence>